<feature type="domain" description="Mur ligase C-terminal" evidence="10">
    <location>
        <begin position="303"/>
        <end position="411"/>
    </location>
</feature>
<dbReference type="PANTHER" id="PTHR11136">
    <property type="entry name" value="FOLYLPOLYGLUTAMATE SYNTHASE-RELATED"/>
    <property type="match status" value="1"/>
</dbReference>
<protein>
    <recommendedName>
        <fullName evidence="3">tetrahydrofolate synthase</fullName>
        <ecNumber evidence="3">6.3.2.17</ecNumber>
    </recommendedName>
</protein>
<dbReference type="NCBIfam" id="TIGR01499">
    <property type="entry name" value="folC"/>
    <property type="match status" value="1"/>
</dbReference>
<organism evidence="12">
    <name type="scientific">marine metagenome</name>
    <dbReference type="NCBI Taxonomy" id="408172"/>
    <lineage>
        <taxon>unclassified sequences</taxon>
        <taxon>metagenomes</taxon>
        <taxon>ecological metagenomes</taxon>
    </lineage>
</organism>
<evidence type="ECO:0000256" key="2">
    <source>
        <dbReference type="ARBA" id="ARBA00008276"/>
    </source>
</evidence>
<dbReference type="FunFam" id="3.40.1190.10:FF:000011">
    <property type="entry name" value="Folylpolyglutamate synthase/dihydrofolate synthase"/>
    <property type="match status" value="1"/>
</dbReference>
<keyword evidence="8" id="KW-0460">Magnesium</keyword>
<dbReference type="Gene3D" id="3.90.190.20">
    <property type="entry name" value="Mur ligase, C-terminal domain"/>
    <property type="match status" value="1"/>
</dbReference>
<accession>A0A381UTS4</accession>
<evidence type="ECO:0000313" key="12">
    <source>
        <dbReference type="EMBL" id="SVA31549.1"/>
    </source>
</evidence>
<comment type="similarity">
    <text evidence="2">Belongs to the folylpolyglutamate synthase family.</text>
</comment>
<proteinExistence type="inferred from homology"/>
<dbReference type="Pfam" id="PF02875">
    <property type="entry name" value="Mur_ligase_C"/>
    <property type="match status" value="1"/>
</dbReference>
<evidence type="ECO:0000256" key="8">
    <source>
        <dbReference type="ARBA" id="ARBA00022842"/>
    </source>
</evidence>
<evidence type="ECO:0000256" key="5">
    <source>
        <dbReference type="ARBA" id="ARBA00022723"/>
    </source>
</evidence>
<dbReference type="GO" id="GO:0004326">
    <property type="term" value="F:tetrahydrofolylpolyglutamate synthase activity"/>
    <property type="evidence" value="ECO:0007669"/>
    <property type="project" value="UniProtKB-EC"/>
</dbReference>
<keyword evidence="7" id="KW-0067">ATP-binding</keyword>
<evidence type="ECO:0000256" key="3">
    <source>
        <dbReference type="ARBA" id="ARBA00013025"/>
    </source>
</evidence>
<dbReference type="SUPFAM" id="SSF53244">
    <property type="entry name" value="MurD-like peptide ligases, peptide-binding domain"/>
    <property type="match status" value="1"/>
</dbReference>
<evidence type="ECO:0000256" key="4">
    <source>
        <dbReference type="ARBA" id="ARBA00022598"/>
    </source>
</evidence>
<dbReference type="GO" id="GO:0008841">
    <property type="term" value="F:dihydrofolate synthase activity"/>
    <property type="evidence" value="ECO:0007669"/>
    <property type="project" value="TreeGrafter"/>
</dbReference>
<dbReference type="SUPFAM" id="SSF53623">
    <property type="entry name" value="MurD-like peptide ligases, catalytic domain"/>
    <property type="match status" value="1"/>
</dbReference>
<dbReference type="PANTHER" id="PTHR11136:SF0">
    <property type="entry name" value="DIHYDROFOLATE SYNTHETASE-RELATED"/>
    <property type="match status" value="1"/>
</dbReference>
<sequence length="441" mass="48214">MNADLDLPIDINQYIHQLEGFGVKLGLKNIQVICEALDHPERTFRSIIVGGTNGKGSVTAMVEQGLRKAGYRTGRYTSPHLETLEERFLVNSRFVLRAEVADTLQLIRTCVEDLILRKQLDSQPTFFEVITVAAFELFRRNNIEIAVLEVGLGGRFDATNIVTPIAAVITSIELDHQKQLGNTIQQITIEKAGIIKPGIIVILGDAKPVVVNKVRQTCHARNARCIEASLGVMMTAHLDDGRTKLSLTTPKNRYGPVSLALRGRHQIDNAVVAVRLLEELSETGIDVPTSAICSALSETVWPGRLDLRIGRKDKRILLDTAHNPSAMAALVSYIREVYPCGLPIAFGAMRDKDIDGMITTLAPYATRFVCTATRHKRAIPSITLSQKVKHLVPSMSVETSSTVAEALDRALIGTDTACITGSTYVVGEIIGSLRKTDEQGS</sequence>
<dbReference type="PIRSF" id="PIRSF001563">
    <property type="entry name" value="Folylpolyglu_synth"/>
    <property type="match status" value="1"/>
</dbReference>
<dbReference type="GO" id="GO:0005737">
    <property type="term" value="C:cytoplasm"/>
    <property type="evidence" value="ECO:0007669"/>
    <property type="project" value="TreeGrafter"/>
</dbReference>
<dbReference type="InterPro" id="IPR036565">
    <property type="entry name" value="Mur-like_cat_sf"/>
</dbReference>
<keyword evidence="6" id="KW-0547">Nucleotide-binding</keyword>
<evidence type="ECO:0000256" key="9">
    <source>
        <dbReference type="ARBA" id="ARBA00047493"/>
    </source>
</evidence>
<keyword evidence="4" id="KW-0436">Ligase</keyword>
<comment type="cofactor">
    <cofactor evidence="1">
        <name>Mg(2+)</name>
        <dbReference type="ChEBI" id="CHEBI:18420"/>
    </cofactor>
</comment>
<dbReference type="PROSITE" id="PS01012">
    <property type="entry name" value="FOLYLPOLYGLU_SYNT_2"/>
    <property type="match status" value="1"/>
</dbReference>
<evidence type="ECO:0000256" key="6">
    <source>
        <dbReference type="ARBA" id="ARBA00022741"/>
    </source>
</evidence>
<dbReference type="InterPro" id="IPR013221">
    <property type="entry name" value="Mur_ligase_cen"/>
</dbReference>
<evidence type="ECO:0000256" key="1">
    <source>
        <dbReference type="ARBA" id="ARBA00001946"/>
    </source>
</evidence>
<dbReference type="GO" id="GO:0046872">
    <property type="term" value="F:metal ion binding"/>
    <property type="evidence" value="ECO:0007669"/>
    <property type="project" value="UniProtKB-KW"/>
</dbReference>
<dbReference type="InterPro" id="IPR001645">
    <property type="entry name" value="Folylpolyglutamate_synth"/>
</dbReference>
<evidence type="ECO:0000259" key="11">
    <source>
        <dbReference type="Pfam" id="PF08245"/>
    </source>
</evidence>
<dbReference type="InterPro" id="IPR036615">
    <property type="entry name" value="Mur_ligase_C_dom_sf"/>
</dbReference>
<evidence type="ECO:0000259" key="10">
    <source>
        <dbReference type="Pfam" id="PF02875"/>
    </source>
</evidence>
<feature type="domain" description="Mur ligase central" evidence="11">
    <location>
        <begin position="49"/>
        <end position="275"/>
    </location>
</feature>
<comment type="catalytic activity">
    <reaction evidence="9">
        <text>(6S)-5,6,7,8-tetrahydrofolyl-(gamma-L-Glu)(n) + L-glutamate + ATP = (6S)-5,6,7,8-tetrahydrofolyl-(gamma-L-Glu)(n+1) + ADP + phosphate + H(+)</text>
        <dbReference type="Rhea" id="RHEA:10580"/>
        <dbReference type="Rhea" id="RHEA-COMP:14738"/>
        <dbReference type="Rhea" id="RHEA-COMP:14740"/>
        <dbReference type="ChEBI" id="CHEBI:15378"/>
        <dbReference type="ChEBI" id="CHEBI:29985"/>
        <dbReference type="ChEBI" id="CHEBI:30616"/>
        <dbReference type="ChEBI" id="CHEBI:43474"/>
        <dbReference type="ChEBI" id="CHEBI:141005"/>
        <dbReference type="ChEBI" id="CHEBI:456216"/>
        <dbReference type="EC" id="6.3.2.17"/>
    </reaction>
</comment>
<dbReference type="Pfam" id="PF08245">
    <property type="entry name" value="Mur_ligase_M"/>
    <property type="match status" value="1"/>
</dbReference>
<reference evidence="12" key="1">
    <citation type="submission" date="2018-05" db="EMBL/GenBank/DDBJ databases">
        <authorList>
            <person name="Lanie J.A."/>
            <person name="Ng W.-L."/>
            <person name="Kazmierczak K.M."/>
            <person name="Andrzejewski T.M."/>
            <person name="Davidsen T.M."/>
            <person name="Wayne K.J."/>
            <person name="Tettelin H."/>
            <person name="Glass J.I."/>
            <person name="Rusch D."/>
            <person name="Podicherti R."/>
            <person name="Tsui H.-C.T."/>
            <person name="Winkler M.E."/>
        </authorList>
    </citation>
    <scope>NUCLEOTIDE SEQUENCE</scope>
</reference>
<gene>
    <name evidence="12" type="ORF">METZ01_LOCUS84403</name>
</gene>
<dbReference type="EC" id="6.3.2.17" evidence="3"/>
<dbReference type="Gene3D" id="3.40.1190.10">
    <property type="entry name" value="Mur-like, catalytic domain"/>
    <property type="match status" value="1"/>
</dbReference>
<name>A0A381UTS4_9ZZZZ</name>
<dbReference type="GO" id="GO:0005524">
    <property type="term" value="F:ATP binding"/>
    <property type="evidence" value="ECO:0007669"/>
    <property type="project" value="UniProtKB-KW"/>
</dbReference>
<dbReference type="InterPro" id="IPR018109">
    <property type="entry name" value="Folylpolyglutamate_synth_CS"/>
</dbReference>
<dbReference type="AlphaFoldDB" id="A0A381UTS4"/>
<dbReference type="EMBL" id="UINC01007124">
    <property type="protein sequence ID" value="SVA31549.1"/>
    <property type="molecule type" value="Genomic_DNA"/>
</dbReference>
<dbReference type="InterPro" id="IPR004101">
    <property type="entry name" value="Mur_ligase_C"/>
</dbReference>
<evidence type="ECO:0000256" key="7">
    <source>
        <dbReference type="ARBA" id="ARBA00022840"/>
    </source>
</evidence>
<keyword evidence="5" id="KW-0479">Metal-binding</keyword>